<dbReference type="InterPro" id="IPR038128">
    <property type="entry name" value="Gamma_PGA_hydro_sf"/>
</dbReference>
<sequence length="334" mass="36063">MKNKHHITRRSFGTGLAGLAGVATFAGVNAVSNMALAGNELQILAPSLMVPIEVTSTLKSQGLNSDKWMCSVSGEFAKKFKLGTQIRVRRNGSEYAVYTVGDVREDDPANLIRMGKIARERLGTSDSFEGRLMPTLALKPMTDDEAETYGEFVERVYDTKEHQGLVILAPHGGGIEFNTDLQARWVADALPDADLSTWCCSGWHNNGSDYTRWHVTSTKIHPASFPGLASIAERGFAYAVSFHGQKADGVLIGGGGPIELKETLRDEIKAVVGNHPVTIAEPGDHNSGMSAENVVNWMTAGGSGGIQLEQSPEIRDGYWIDVAEAVAKVYESLI</sequence>
<keyword evidence="2" id="KW-1185">Reference proteome</keyword>
<evidence type="ECO:0000313" key="1">
    <source>
        <dbReference type="EMBL" id="PRQ02421.1"/>
    </source>
</evidence>
<dbReference type="Pfam" id="PF05908">
    <property type="entry name" value="Gamma_PGA_hydro"/>
    <property type="match status" value="1"/>
</dbReference>
<organism evidence="1 2">
    <name type="scientific">Enhygromyxa salina</name>
    <dbReference type="NCBI Taxonomy" id="215803"/>
    <lineage>
        <taxon>Bacteria</taxon>
        <taxon>Pseudomonadati</taxon>
        <taxon>Myxococcota</taxon>
        <taxon>Polyangia</taxon>
        <taxon>Nannocystales</taxon>
        <taxon>Nannocystaceae</taxon>
        <taxon>Enhygromyxa</taxon>
    </lineage>
</organism>
<comment type="caution">
    <text evidence="1">The sequence shown here is derived from an EMBL/GenBank/DDBJ whole genome shotgun (WGS) entry which is preliminary data.</text>
</comment>
<protein>
    <submittedName>
        <fullName evidence="1">Uncharacterized protein</fullName>
    </submittedName>
</protein>
<evidence type="ECO:0000313" key="2">
    <source>
        <dbReference type="Proteomes" id="UP000237968"/>
    </source>
</evidence>
<dbReference type="InterPro" id="IPR006311">
    <property type="entry name" value="TAT_signal"/>
</dbReference>
<dbReference type="Gene3D" id="3.40.630.100">
    <property type="entry name" value="Poly-gamma-glutamate hydrolase, zinc-binding motif"/>
    <property type="match status" value="1"/>
</dbReference>
<proteinExistence type="predicted"/>
<dbReference type="AlphaFoldDB" id="A0A2S9YBN2"/>
<accession>A0A2S9YBN2</accession>
<name>A0A2S9YBN2_9BACT</name>
<reference evidence="1 2" key="1">
    <citation type="submission" date="2018-03" db="EMBL/GenBank/DDBJ databases">
        <title>Draft Genome Sequences of the Obligatory Marine Myxobacteria Enhygromyxa salina SWB005.</title>
        <authorList>
            <person name="Poehlein A."/>
            <person name="Moghaddam J.A."/>
            <person name="Harms H."/>
            <person name="Alanjari M."/>
            <person name="Koenig G.M."/>
            <person name="Daniel R."/>
            <person name="Schaeberle T.F."/>
        </authorList>
    </citation>
    <scope>NUCLEOTIDE SEQUENCE [LARGE SCALE GENOMIC DNA]</scope>
    <source>
        <strain evidence="1 2">SWB005</strain>
    </source>
</reference>
<gene>
    <name evidence="1" type="ORF">ENSA5_23480</name>
</gene>
<dbReference type="InterPro" id="IPR008585">
    <property type="entry name" value="Gamma_PGA_hydro"/>
</dbReference>
<dbReference type="EMBL" id="PVNK01000119">
    <property type="protein sequence ID" value="PRQ02421.1"/>
    <property type="molecule type" value="Genomic_DNA"/>
</dbReference>
<dbReference type="PROSITE" id="PS51318">
    <property type="entry name" value="TAT"/>
    <property type="match status" value="1"/>
</dbReference>
<dbReference type="Proteomes" id="UP000237968">
    <property type="component" value="Unassembled WGS sequence"/>
</dbReference>